<proteinExistence type="predicted"/>
<evidence type="ECO:0000313" key="3">
    <source>
        <dbReference type="Proteomes" id="UP000647172"/>
    </source>
</evidence>
<dbReference type="AlphaFoldDB" id="A0A919JMQ2"/>
<dbReference type="Proteomes" id="UP000647172">
    <property type="component" value="Unassembled WGS sequence"/>
</dbReference>
<protein>
    <submittedName>
        <fullName evidence="2">Uncharacterized protein</fullName>
    </submittedName>
</protein>
<accession>A0A919JMQ2</accession>
<organism evidence="2 3">
    <name type="scientific">Actinoplanes nipponensis</name>
    <dbReference type="NCBI Taxonomy" id="135950"/>
    <lineage>
        <taxon>Bacteria</taxon>
        <taxon>Bacillati</taxon>
        <taxon>Actinomycetota</taxon>
        <taxon>Actinomycetes</taxon>
        <taxon>Micromonosporales</taxon>
        <taxon>Micromonosporaceae</taxon>
        <taxon>Actinoplanes</taxon>
    </lineage>
</organism>
<dbReference type="EMBL" id="BOMQ01000088">
    <property type="protein sequence ID" value="GIE53623.1"/>
    <property type="molecule type" value="Genomic_DNA"/>
</dbReference>
<gene>
    <name evidence="2" type="ORF">Ani05nite_71570</name>
</gene>
<comment type="caution">
    <text evidence="2">The sequence shown here is derived from an EMBL/GenBank/DDBJ whole genome shotgun (WGS) entry which is preliminary data.</text>
</comment>
<reference evidence="2" key="1">
    <citation type="submission" date="2021-01" db="EMBL/GenBank/DDBJ databases">
        <title>Whole genome shotgun sequence of Actinoplanes nipponensis NBRC 14063.</title>
        <authorList>
            <person name="Komaki H."/>
            <person name="Tamura T."/>
        </authorList>
    </citation>
    <scope>NUCLEOTIDE SEQUENCE</scope>
    <source>
        <strain evidence="2">NBRC 14063</strain>
    </source>
</reference>
<name>A0A919JMQ2_9ACTN</name>
<keyword evidence="3" id="KW-1185">Reference proteome</keyword>
<evidence type="ECO:0000256" key="1">
    <source>
        <dbReference type="SAM" id="MobiDB-lite"/>
    </source>
</evidence>
<sequence>MGIRVSWYYPKGWTDQEDGVEQVLIHYTWTPPEQWPDWTWGHEARVLQDLGGFPRQRLKVLRMPREVWDMKNGWSTPEYRFHYYFEVYQHGGRWTTDLFTEEIVYRDLEYADTTGWVTNICIYWSVGSWIAPVYSPMEEPRIPAGSEFVSTNYYSYGDKDRFHHEKYHLLRVLDLPHRFHARMWGPRGADLVQQYHIGRMYPPEEKSETWIGPHGPSAPGGDNCWTHHL</sequence>
<feature type="region of interest" description="Disordered" evidence="1">
    <location>
        <begin position="206"/>
        <end position="229"/>
    </location>
</feature>
<evidence type="ECO:0000313" key="2">
    <source>
        <dbReference type="EMBL" id="GIE53623.1"/>
    </source>
</evidence>